<dbReference type="GO" id="GO:0016020">
    <property type="term" value="C:membrane"/>
    <property type="evidence" value="ECO:0007669"/>
    <property type="project" value="InterPro"/>
</dbReference>
<dbReference type="FunFam" id="3.20.20.450:FF:000001">
    <property type="entry name" value="Cyclic di-GMP phosphodiesterase yahA"/>
    <property type="match status" value="1"/>
</dbReference>
<feature type="domain" description="EAL" evidence="1">
    <location>
        <begin position="555"/>
        <end position="808"/>
    </location>
</feature>
<dbReference type="Proteomes" id="UP000238605">
    <property type="component" value="Unassembled WGS sequence"/>
</dbReference>
<dbReference type="EMBL" id="PSNX01000003">
    <property type="protein sequence ID" value="PPE67229.1"/>
    <property type="molecule type" value="Genomic_DNA"/>
</dbReference>
<dbReference type="RefSeq" id="WP_104301014.1">
    <property type="nucleotide sequence ID" value="NZ_PSNX01000003.1"/>
</dbReference>
<organism evidence="4 5">
    <name type="scientific">Caldimonas caldifontis</name>
    <dbReference type="NCBI Taxonomy" id="1452508"/>
    <lineage>
        <taxon>Bacteria</taxon>
        <taxon>Pseudomonadati</taxon>
        <taxon>Pseudomonadota</taxon>
        <taxon>Betaproteobacteria</taxon>
        <taxon>Burkholderiales</taxon>
        <taxon>Sphaerotilaceae</taxon>
        <taxon>Caldimonas</taxon>
    </lineage>
</organism>
<dbReference type="SMART" id="SM00267">
    <property type="entry name" value="GGDEF"/>
    <property type="match status" value="1"/>
</dbReference>
<dbReference type="Pfam" id="PF14827">
    <property type="entry name" value="dCache_3"/>
    <property type="match status" value="1"/>
</dbReference>
<dbReference type="GO" id="GO:0007165">
    <property type="term" value="P:signal transduction"/>
    <property type="evidence" value="ECO:0007669"/>
    <property type="project" value="InterPro"/>
</dbReference>
<dbReference type="SUPFAM" id="SSF141868">
    <property type="entry name" value="EAL domain-like"/>
    <property type="match status" value="1"/>
</dbReference>
<proteinExistence type="predicted"/>
<dbReference type="InterPro" id="IPR029150">
    <property type="entry name" value="dCache_3"/>
</dbReference>
<gene>
    <name evidence="4" type="ORF">C1704_03390</name>
</gene>
<dbReference type="SMART" id="SM00052">
    <property type="entry name" value="EAL"/>
    <property type="match status" value="1"/>
</dbReference>
<dbReference type="PROSITE" id="PS50883">
    <property type="entry name" value="EAL"/>
    <property type="match status" value="1"/>
</dbReference>
<keyword evidence="5" id="KW-1185">Reference proteome</keyword>
<dbReference type="NCBIfam" id="TIGR00254">
    <property type="entry name" value="GGDEF"/>
    <property type="match status" value="1"/>
</dbReference>
<evidence type="ECO:0000259" key="3">
    <source>
        <dbReference type="PROSITE" id="PS50887"/>
    </source>
</evidence>
<dbReference type="Gene3D" id="3.30.70.270">
    <property type="match status" value="1"/>
</dbReference>
<dbReference type="InterPro" id="IPR043128">
    <property type="entry name" value="Rev_trsase/Diguanyl_cyclase"/>
</dbReference>
<protein>
    <submittedName>
        <fullName evidence="4">GGDEF domain-containing protein</fullName>
    </submittedName>
</protein>
<evidence type="ECO:0000313" key="5">
    <source>
        <dbReference type="Proteomes" id="UP000238605"/>
    </source>
</evidence>
<feature type="domain" description="GGDEF" evidence="3">
    <location>
        <begin position="414"/>
        <end position="547"/>
    </location>
</feature>
<dbReference type="OrthoDB" id="9813903at2"/>
<dbReference type="SMART" id="SM00304">
    <property type="entry name" value="HAMP"/>
    <property type="match status" value="1"/>
</dbReference>
<dbReference type="CDD" id="cd01949">
    <property type="entry name" value="GGDEF"/>
    <property type="match status" value="1"/>
</dbReference>
<dbReference type="InterPro" id="IPR001633">
    <property type="entry name" value="EAL_dom"/>
</dbReference>
<dbReference type="PROSITE" id="PS50887">
    <property type="entry name" value="GGDEF"/>
    <property type="match status" value="1"/>
</dbReference>
<comment type="caution">
    <text evidence="4">The sequence shown here is derived from an EMBL/GenBank/DDBJ whole genome shotgun (WGS) entry which is preliminary data.</text>
</comment>
<reference evidence="4 5" key="1">
    <citation type="submission" date="2018-02" db="EMBL/GenBank/DDBJ databases">
        <title>Reclassifiation of [Polyangium] brachysporum DSM 7029 as Guopingzhaonella breviflexa gen. nov., sp. nov., a member of the family Comamonadaceae.</title>
        <authorList>
            <person name="Tang B."/>
        </authorList>
    </citation>
    <scope>NUCLEOTIDE SEQUENCE [LARGE SCALE GENOMIC DNA]</scope>
    <source>
        <strain evidence="4 5">BCRC 80649</strain>
    </source>
</reference>
<dbReference type="InterPro" id="IPR050706">
    <property type="entry name" value="Cyclic-di-GMP_PDE-like"/>
</dbReference>
<dbReference type="InterPro" id="IPR035919">
    <property type="entry name" value="EAL_sf"/>
</dbReference>
<dbReference type="GO" id="GO:0071111">
    <property type="term" value="F:cyclic-guanylate-specific phosphodiesterase activity"/>
    <property type="evidence" value="ECO:0007669"/>
    <property type="project" value="InterPro"/>
</dbReference>
<dbReference type="SUPFAM" id="SSF158472">
    <property type="entry name" value="HAMP domain-like"/>
    <property type="match status" value="1"/>
</dbReference>
<name>A0A2S5SX72_9BURK</name>
<dbReference type="SUPFAM" id="SSF55073">
    <property type="entry name" value="Nucleotide cyclase"/>
    <property type="match status" value="1"/>
</dbReference>
<dbReference type="InterPro" id="IPR000160">
    <property type="entry name" value="GGDEF_dom"/>
</dbReference>
<dbReference type="Gene3D" id="6.10.340.10">
    <property type="match status" value="1"/>
</dbReference>
<dbReference type="InterPro" id="IPR029787">
    <property type="entry name" value="Nucleotide_cyclase"/>
</dbReference>
<dbReference type="Pfam" id="PF00672">
    <property type="entry name" value="HAMP"/>
    <property type="match status" value="1"/>
</dbReference>
<dbReference type="CDD" id="cd06225">
    <property type="entry name" value="HAMP"/>
    <property type="match status" value="1"/>
</dbReference>
<accession>A0A2S5SX72</accession>
<dbReference type="PROSITE" id="PS50885">
    <property type="entry name" value="HAMP"/>
    <property type="match status" value="1"/>
</dbReference>
<dbReference type="CDD" id="cd01948">
    <property type="entry name" value="EAL"/>
    <property type="match status" value="1"/>
</dbReference>
<dbReference type="InterPro" id="IPR003660">
    <property type="entry name" value="HAMP_dom"/>
</dbReference>
<dbReference type="Gene3D" id="3.20.20.450">
    <property type="entry name" value="EAL domain"/>
    <property type="match status" value="1"/>
</dbReference>
<sequence>MAAAPAARTLAGWLSRRLSRRIVALFLGLLLVVQGLSFLATRESVSRNAREQIAQELQLGERVFRRLLTQNAQKLSDGATLLAADYGFRSAVATNDTDTIGSVLLNHGERIGASIALLLDTRFALRAAGQRDAADLMPAVHRLAERTAFGMSQRPASEIVALGGHAYQLVMVPLRAPLVIGWVVMGFDIGPSLVNDMREVTALQATLLVRPDDAGTPRIGATTLEADQAAWLAAMDWGGDGLTAVQRAALRVDGEEFGARMFVLNPDDGGSVRTVLMRSVDEAVAPYRQLQLVMALLTVLGVAVFAAGSVFTARRITTPVRALVRAAERLGEGDYQSPVQVRSADEIGELAQAFERMRVNVDTQQREITRLAYWDSLTGLPNRAQFRVSAAAALAEARTPPILHPDDRREGSPGHVSVLMLDMDRFKHVNDVMGYEVGDRMLQQVGQRLGQVCVRQGDLVARLSGDEFAVLLPATDTRDALRVAERVAAAFEAPLVLDDQTIDLRASIGVATSPAHAQDADTLLNRAEVAMYAAKRRGAGALAYDPAFDSGSARTISLLSGLRHAVDHHELRLVLQPKVALHTGHVEGAEALVRWQHPQRGPVPPMEFIPFAEQTGFIRTLTAWILDECLHTWRALASQGLAMPLSVNLSTRDLMDLELPQKFEALLQRHGAPSEALCLEITESAIMDDPARAQQTLERLHEMGLRLAIDDFGTGYSSLAYLKRLPVQELKIDKSFVMQMERDSDDAKIVRSTVDLAHNLGLSVVAEGVETPSHWRTLRGLDCDLAQGYLIARPLPSDAFAAWVRRWTEHDARVLQEAPTTLL</sequence>
<dbReference type="PANTHER" id="PTHR33121">
    <property type="entry name" value="CYCLIC DI-GMP PHOSPHODIESTERASE PDEF"/>
    <property type="match status" value="1"/>
</dbReference>
<evidence type="ECO:0000259" key="1">
    <source>
        <dbReference type="PROSITE" id="PS50883"/>
    </source>
</evidence>
<dbReference type="Pfam" id="PF00563">
    <property type="entry name" value="EAL"/>
    <property type="match status" value="1"/>
</dbReference>
<evidence type="ECO:0000313" key="4">
    <source>
        <dbReference type="EMBL" id="PPE67229.1"/>
    </source>
</evidence>
<dbReference type="AlphaFoldDB" id="A0A2S5SX72"/>
<dbReference type="Pfam" id="PF00990">
    <property type="entry name" value="GGDEF"/>
    <property type="match status" value="1"/>
</dbReference>
<feature type="domain" description="HAMP" evidence="2">
    <location>
        <begin position="314"/>
        <end position="366"/>
    </location>
</feature>
<dbReference type="PANTHER" id="PTHR33121:SF70">
    <property type="entry name" value="SIGNALING PROTEIN YKOW"/>
    <property type="match status" value="1"/>
</dbReference>
<evidence type="ECO:0000259" key="2">
    <source>
        <dbReference type="PROSITE" id="PS50885"/>
    </source>
</evidence>